<evidence type="ECO:0000313" key="2">
    <source>
        <dbReference type="EMBL" id="ORX61265.1"/>
    </source>
</evidence>
<name>A0A1Y1VPC2_9FUNG</name>
<keyword evidence="3" id="KW-1185">Reference proteome</keyword>
<gene>
    <name evidence="2" type="ORF">BCR36DRAFT_408212</name>
</gene>
<keyword evidence="1" id="KW-0812">Transmembrane</keyword>
<sequence>MLTDQEIKSLYDKEYKYFMENDSGTLGQWLSSKGTSFDCYIQFINETDSSIQRINDKIDFARNIFYAFLKPFQSPYFYWTLLLLIMYKFNARRPIIKLVLYHYTLRAIGDIIEQLGKLLPYYHAISRDGSCVSVCISAEHHPLKWFLTRQINSFFWYIGEIIGDWYPLLRTKAVTKNKNNLKLLYITCIIYNISKLAVPISQLYVSPSKLYMDKRFNNEFVTKYYNFYWVLQAIIAFTTFIYEWVIYKTLKKELFNKTRKTEEYGLMKKFRLISEFRIIISAMIALLSFPFLFVVSTINIYFHNNGKEEIDCSVEEFRAVVTSVQYIFIFIDQILLISSKNNGNNLLDMDHYFRGDKTSGDNYNTGILNSQDVNYI</sequence>
<feature type="transmembrane region" description="Helical" evidence="1">
    <location>
        <begin position="276"/>
        <end position="302"/>
    </location>
</feature>
<keyword evidence="1" id="KW-0472">Membrane</keyword>
<dbReference type="OrthoDB" id="2151137at2759"/>
<organism evidence="2 3">
    <name type="scientific">Piromyces finnis</name>
    <dbReference type="NCBI Taxonomy" id="1754191"/>
    <lineage>
        <taxon>Eukaryota</taxon>
        <taxon>Fungi</taxon>
        <taxon>Fungi incertae sedis</taxon>
        <taxon>Chytridiomycota</taxon>
        <taxon>Chytridiomycota incertae sedis</taxon>
        <taxon>Neocallimastigomycetes</taxon>
        <taxon>Neocallimastigales</taxon>
        <taxon>Neocallimastigaceae</taxon>
        <taxon>Piromyces</taxon>
    </lineage>
</organism>
<dbReference type="EMBL" id="MCFH01000001">
    <property type="protein sequence ID" value="ORX61265.1"/>
    <property type="molecule type" value="Genomic_DNA"/>
</dbReference>
<dbReference type="AlphaFoldDB" id="A0A1Y1VPC2"/>
<dbReference type="Proteomes" id="UP000193719">
    <property type="component" value="Unassembled WGS sequence"/>
</dbReference>
<evidence type="ECO:0000256" key="1">
    <source>
        <dbReference type="SAM" id="Phobius"/>
    </source>
</evidence>
<feature type="transmembrane region" description="Helical" evidence="1">
    <location>
        <begin position="225"/>
        <end position="247"/>
    </location>
</feature>
<keyword evidence="1" id="KW-1133">Transmembrane helix</keyword>
<dbReference type="STRING" id="1754191.A0A1Y1VPC2"/>
<evidence type="ECO:0000313" key="3">
    <source>
        <dbReference type="Proteomes" id="UP000193719"/>
    </source>
</evidence>
<comment type="caution">
    <text evidence="2">The sequence shown here is derived from an EMBL/GenBank/DDBJ whole genome shotgun (WGS) entry which is preliminary data.</text>
</comment>
<proteinExistence type="predicted"/>
<feature type="transmembrane region" description="Helical" evidence="1">
    <location>
        <begin position="183"/>
        <end position="205"/>
    </location>
</feature>
<protein>
    <submittedName>
        <fullName evidence="2">Uncharacterized protein</fullName>
    </submittedName>
</protein>
<reference evidence="2 3" key="1">
    <citation type="submission" date="2016-08" db="EMBL/GenBank/DDBJ databases">
        <title>Genomes of anaerobic fungi encode conserved fungal cellulosomes for biomass hydrolysis.</title>
        <authorList>
            <consortium name="DOE Joint Genome Institute"/>
            <person name="Haitjema C.H."/>
            <person name="Gilmore S.P."/>
            <person name="Henske J.K."/>
            <person name="Solomon K.V."/>
            <person name="De Groot R."/>
            <person name="Kuo A."/>
            <person name="Mondo S.J."/>
            <person name="Salamov A.A."/>
            <person name="Labutti K."/>
            <person name="Zhao Z."/>
            <person name="Chiniquy J."/>
            <person name="Barry K."/>
            <person name="Brewer H.M."/>
            <person name="Purvine S.O."/>
            <person name="Wright A.T."/>
            <person name="Boxma B."/>
            <person name="Van Alen T."/>
            <person name="Hackstein J.H."/>
            <person name="Baker S.E."/>
            <person name="Grigoriev I.V."/>
            <person name="O'Malley M.A."/>
        </authorList>
    </citation>
    <scope>NUCLEOTIDE SEQUENCE [LARGE SCALE GENOMIC DNA]</scope>
    <source>
        <strain evidence="3">finn</strain>
    </source>
</reference>
<reference evidence="2 3" key="2">
    <citation type="submission" date="2016-08" db="EMBL/GenBank/DDBJ databases">
        <title>Pervasive Adenine N6-methylation of Active Genes in Fungi.</title>
        <authorList>
            <consortium name="DOE Joint Genome Institute"/>
            <person name="Mondo S.J."/>
            <person name="Dannebaum R.O."/>
            <person name="Kuo R.C."/>
            <person name="Labutti K."/>
            <person name="Haridas S."/>
            <person name="Kuo A."/>
            <person name="Salamov A."/>
            <person name="Ahrendt S.R."/>
            <person name="Lipzen A."/>
            <person name="Sullivan W."/>
            <person name="Andreopoulos W.B."/>
            <person name="Clum A."/>
            <person name="Lindquist E."/>
            <person name="Daum C."/>
            <person name="Ramamoorthy G.K."/>
            <person name="Gryganskyi A."/>
            <person name="Culley D."/>
            <person name="Magnuson J.K."/>
            <person name="James T.Y."/>
            <person name="O'Malley M.A."/>
            <person name="Stajich J.E."/>
            <person name="Spatafora J.W."/>
            <person name="Visel A."/>
            <person name="Grigoriev I.V."/>
        </authorList>
    </citation>
    <scope>NUCLEOTIDE SEQUENCE [LARGE SCALE GENOMIC DNA]</scope>
    <source>
        <strain evidence="3">finn</strain>
    </source>
</reference>
<accession>A0A1Y1VPC2</accession>